<sequence>MHVMNKLGIGVLSPKEMPPSSNTTRHIHYPRHGARSVHAAQALRQVRHPPQSASFWRILYINIRRNAERKIAPSDTHTERRAKGAIRNAITFTAN</sequence>
<accession>S8F1X5</accession>
<keyword evidence="3" id="KW-1185">Reference proteome</keyword>
<dbReference type="HOGENOM" id="CLU_2372838_0_0_1"/>
<dbReference type="Proteomes" id="UP000015241">
    <property type="component" value="Unassembled WGS sequence"/>
</dbReference>
<evidence type="ECO:0000256" key="1">
    <source>
        <dbReference type="SAM" id="MobiDB-lite"/>
    </source>
</evidence>
<evidence type="ECO:0000313" key="3">
    <source>
        <dbReference type="Proteomes" id="UP000015241"/>
    </source>
</evidence>
<protein>
    <submittedName>
        <fullName evidence="2">Uncharacterized protein</fullName>
    </submittedName>
</protein>
<reference evidence="2 3" key="1">
    <citation type="journal article" date="2012" name="Science">
        <title>The Paleozoic origin of enzymatic lignin decomposition reconstructed from 31 fungal genomes.</title>
        <authorList>
            <person name="Floudas D."/>
            <person name="Binder M."/>
            <person name="Riley R."/>
            <person name="Barry K."/>
            <person name="Blanchette R.A."/>
            <person name="Henrissat B."/>
            <person name="Martinez A.T."/>
            <person name="Otillar R."/>
            <person name="Spatafora J.W."/>
            <person name="Yadav J.S."/>
            <person name="Aerts A."/>
            <person name="Benoit I."/>
            <person name="Boyd A."/>
            <person name="Carlson A."/>
            <person name="Copeland A."/>
            <person name="Coutinho P.M."/>
            <person name="de Vries R.P."/>
            <person name="Ferreira P."/>
            <person name="Findley K."/>
            <person name="Foster B."/>
            <person name="Gaskell J."/>
            <person name="Glotzer D."/>
            <person name="Gorecki P."/>
            <person name="Heitman J."/>
            <person name="Hesse C."/>
            <person name="Hori C."/>
            <person name="Igarashi K."/>
            <person name="Jurgens J.A."/>
            <person name="Kallen N."/>
            <person name="Kersten P."/>
            <person name="Kohler A."/>
            <person name="Kuees U."/>
            <person name="Kumar T.K.A."/>
            <person name="Kuo A."/>
            <person name="LaButti K."/>
            <person name="Larrondo L.F."/>
            <person name="Lindquist E."/>
            <person name="Ling A."/>
            <person name="Lombard V."/>
            <person name="Lucas S."/>
            <person name="Lundell T."/>
            <person name="Martin R."/>
            <person name="McLaughlin D.J."/>
            <person name="Morgenstern I."/>
            <person name="Morin E."/>
            <person name="Murat C."/>
            <person name="Nagy L.G."/>
            <person name="Nolan M."/>
            <person name="Ohm R.A."/>
            <person name="Patyshakuliyeva A."/>
            <person name="Rokas A."/>
            <person name="Ruiz-Duenas F.J."/>
            <person name="Sabat G."/>
            <person name="Salamov A."/>
            <person name="Samejima M."/>
            <person name="Schmutz J."/>
            <person name="Slot J.C."/>
            <person name="St John F."/>
            <person name="Stenlid J."/>
            <person name="Sun H."/>
            <person name="Sun S."/>
            <person name="Syed K."/>
            <person name="Tsang A."/>
            <person name="Wiebenga A."/>
            <person name="Young D."/>
            <person name="Pisabarro A."/>
            <person name="Eastwood D.C."/>
            <person name="Martin F."/>
            <person name="Cullen D."/>
            <person name="Grigoriev I.V."/>
            <person name="Hibbett D.S."/>
        </authorList>
    </citation>
    <scope>NUCLEOTIDE SEQUENCE</scope>
    <source>
        <strain evidence="3">FP-58527</strain>
    </source>
</reference>
<dbReference type="AlphaFoldDB" id="S8F1X5"/>
<proteinExistence type="predicted"/>
<dbReference type="InParanoid" id="S8F1X5"/>
<dbReference type="EMBL" id="KE504308">
    <property type="protein sequence ID" value="EPS93009.1"/>
    <property type="molecule type" value="Genomic_DNA"/>
</dbReference>
<feature type="region of interest" description="Disordered" evidence="1">
    <location>
        <begin position="1"/>
        <end position="28"/>
    </location>
</feature>
<gene>
    <name evidence="2" type="ORF">FOMPIDRAFT_1056360</name>
</gene>
<organism evidence="2 3">
    <name type="scientific">Fomitopsis schrenkii</name>
    <name type="common">Brown rot fungus</name>
    <dbReference type="NCBI Taxonomy" id="2126942"/>
    <lineage>
        <taxon>Eukaryota</taxon>
        <taxon>Fungi</taxon>
        <taxon>Dikarya</taxon>
        <taxon>Basidiomycota</taxon>
        <taxon>Agaricomycotina</taxon>
        <taxon>Agaricomycetes</taxon>
        <taxon>Polyporales</taxon>
        <taxon>Fomitopsis</taxon>
    </lineage>
</organism>
<name>S8F1X5_FOMSC</name>
<evidence type="ECO:0000313" key="2">
    <source>
        <dbReference type="EMBL" id="EPS93009.1"/>
    </source>
</evidence>